<evidence type="ECO:0000313" key="3">
    <source>
        <dbReference type="Proteomes" id="UP000728032"/>
    </source>
</evidence>
<dbReference type="EMBL" id="CAJPVJ010023570">
    <property type="protein sequence ID" value="CAG2178544.1"/>
    <property type="molecule type" value="Genomic_DNA"/>
</dbReference>
<evidence type="ECO:0000256" key="1">
    <source>
        <dbReference type="SAM" id="MobiDB-lite"/>
    </source>
</evidence>
<feature type="non-terminal residue" evidence="2">
    <location>
        <position position="1"/>
    </location>
</feature>
<proteinExistence type="predicted"/>
<dbReference type="Proteomes" id="UP000728032">
    <property type="component" value="Unassembled WGS sequence"/>
</dbReference>
<dbReference type="EMBL" id="OC938395">
    <property type="protein sequence ID" value="CAD7661408.1"/>
    <property type="molecule type" value="Genomic_DNA"/>
</dbReference>
<protein>
    <submittedName>
        <fullName evidence="2">Uncharacterized protein</fullName>
    </submittedName>
</protein>
<name>A0A7R9MJH6_9ACAR</name>
<organism evidence="2">
    <name type="scientific">Oppiella nova</name>
    <dbReference type="NCBI Taxonomy" id="334625"/>
    <lineage>
        <taxon>Eukaryota</taxon>
        <taxon>Metazoa</taxon>
        <taxon>Ecdysozoa</taxon>
        <taxon>Arthropoda</taxon>
        <taxon>Chelicerata</taxon>
        <taxon>Arachnida</taxon>
        <taxon>Acari</taxon>
        <taxon>Acariformes</taxon>
        <taxon>Sarcoptiformes</taxon>
        <taxon>Oribatida</taxon>
        <taxon>Brachypylina</taxon>
        <taxon>Oppioidea</taxon>
        <taxon>Oppiidae</taxon>
        <taxon>Oppiella</taxon>
    </lineage>
</organism>
<gene>
    <name evidence="2" type="ORF">ONB1V03_LOCUS17969</name>
</gene>
<feature type="region of interest" description="Disordered" evidence="1">
    <location>
        <begin position="190"/>
        <end position="210"/>
    </location>
</feature>
<reference evidence="2" key="1">
    <citation type="submission" date="2020-11" db="EMBL/GenBank/DDBJ databases">
        <authorList>
            <person name="Tran Van P."/>
        </authorList>
    </citation>
    <scope>NUCLEOTIDE SEQUENCE</scope>
</reference>
<evidence type="ECO:0000313" key="2">
    <source>
        <dbReference type="EMBL" id="CAD7661408.1"/>
    </source>
</evidence>
<keyword evidence="3" id="KW-1185">Reference proteome</keyword>
<sequence length="435" mass="49562">MDTDDSRLANAVNLMAAVMPPIEVFIKNNPRLHLDEKLVNCLIVDMDFKVAAIKVTIPVPDRDVSAQCVSDVVYMVTKNALTECTAKLDSSIRLEKALTIATPPNNGKIAEVTVVGIITGLSASTIVNQPMPTTLYNNVDNIEAKVEYYMVFRSPEIESYRIQIRELLQEYERLKKMQSKRQNHFWELESDSKTPTHRPQPEVESRDEAQGWRKRLWNRSDRHTVIKLTQQALEVPDVIPRAPVDTTSIGARFTQSIDLSTGANDLRANSTVKFSRSQSIPNYEHREYTYASQTPVKQLNVSYWLVSTDAVHDSTDTQHGLADTTQYMADHTSRSLIHDILVREWANRPGNMCRTEFLYHVLNVFVTHGVRVSHPSSTRLFEANVSIIKEFMKRLNVKELVVIEVELLIALENLAYSEPMFRSTIGELMYVLLVR</sequence>
<dbReference type="AlphaFoldDB" id="A0A7R9MJH6"/>
<accession>A0A7R9MJH6</accession>